<accession>F0X0T2</accession>
<organism evidence="1">
    <name type="scientific">Albugo laibachii Nc14</name>
    <dbReference type="NCBI Taxonomy" id="890382"/>
    <lineage>
        <taxon>Eukaryota</taxon>
        <taxon>Sar</taxon>
        <taxon>Stramenopiles</taxon>
        <taxon>Oomycota</taxon>
        <taxon>Peronosporomycetes</taxon>
        <taxon>Albuginales</taxon>
        <taxon>Albuginaceae</taxon>
        <taxon>Albugo</taxon>
    </lineage>
</organism>
<protein>
    <submittedName>
        <fullName evidence="1">AlNc14C519G12026 protein</fullName>
    </submittedName>
</protein>
<dbReference type="PANTHER" id="PTHR33889">
    <property type="entry name" value="OS04G0681850 PROTEIN"/>
    <property type="match status" value="1"/>
</dbReference>
<gene>
    <name evidence="1" type="primary">AlNc14C519G12026</name>
    <name evidence="1" type="ORF">ALNC14_135200</name>
</gene>
<dbReference type="PANTHER" id="PTHR33889:SF7">
    <property type="entry name" value="OS04G0681850 PROTEIN"/>
    <property type="match status" value="1"/>
</dbReference>
<name>F0X0T2_9STRA</name>
<dbReference type="AlphaFoldDB" id="F0X0T2"/>
<dbReference type="HOGENOM" id="CLU_1790475_0_0_1"/>
<sequence>MISLSMMNATTKHRKKSLTDSERTGIMCTHIQCAGGSAKVSRTDIESVALAYACSPKTIMRVWKRGRDTMDISSDLLDVQSRIEGKKGKERIDIGVVQKKMEAAPYLKRYKLRSLACVTGVSASTLCRMRKRNDIKTTTNTIKPF</sequence>
<dbReference type="EMBL" id="FR824553">
    <property type="protein sequence ID" value="CCA27376.1"/>
    <property type="molecule type" value="Genomic_DNA"/>
</dbReference>
<evidence type="ECO:0000313" key="1">
    <source>
        <dbReference type="EMBL" id="CCA27376.1"/>
    </source>
</evidence>
<proteinExistence type="predicted"/>
<reference evidence="1" key="1">
    <citation type="journal article" date="2011" name="PLoS Biol.">
        <title>Gene gain and loss during evolution of obligate parasitism in the white rust pathogen of Arabidopsis thaliana.</title>
        <authorList>
            <person name="Kemen E."/>
            <person name="Gardiner A."/>
            <person name="Schultz-Larsen T."/>
            <person name="Kemen A.C."/>
            <person name="Balmuth A.L."/>
            <person name="Robert-Seilaniantz A."/>
            <person name="Bailey K."/>
            <person name="Holub E."/>
            <person name="Studholme D.J."/>
            <person name="Maclean D."/>
            <person name="Jones J.D."/>
        </authorList>
    </citation>
    <scope>NUCLEOTIDE SEQUENCE</scope>
</reference>
<reference evidence="1" key="2">
    <citation type="submission" date="2011-02" db="EMBL/GenBank/DDBJ databases">
        <authorList>
            <person name="MacLean D."/>
        </authorList>
    </citation>
    <scope>NUCLEOTIDE SEQUENCE</scope>
</reference>